<name>A0A7U2F920_PHANO</name>
<evidence type="ECO:0000256" key="2">
    <source>
        <dbReference type="ARBA" id="ARBA00022448"/>
    </source>
</evidence>
<evidence type="ECO:0000256" key="1">
    <source>
        <dbReference type="ARBA" id="ARBA00004141"/>
    </source>
</evidence>
<sequence>MAATFEKSDIEHIDEKEESVYASKPHQVVQIDNIQVLGLDPDDADFYINFSDEKRKRVIHKVWTRSQHGVQNDTDAHQVDIRLVPMLAILYLISHIDRANIGNAKIEGMVTDLRLDGVQWNIVLSVFFVPYILLEISSNMLLKRFKGPSYYLGILVVYWGIVMTMMGAVKNFVSLLATRILLGVFDVSFRLFMKGNANDP</sequence>
<dbReference type="VEuPathDB" id="FungiDB:JI435_436110"/>
<dbReference type="PANTHER" id="PTHR43791:SF54">
    <property type="entry name" value="MAJOR FACILITATOR SUPERFAMILY (MFS) PROFILE DOMAIN-CONTAINING PROTEIN-RELATED"/>
    <property type="match status" value="1"/>
</dbReference>
<evidence type="ECO:0000256" key="4">
    <source>
        <dbReference type="ARBA" id="ARBA00022989"/>
    </source>
</evidence>
<dbReference type="OrthoDB" id="2962993at2759"/>
<evidence type="ECO:0000313" key="8">
    <source>
        <dbReference type="Proteomes" id="UP000663193"/>
    </source>
</evidence>
<evidence type="ECO:0008006" key="9">
    <source>
        <dbReference type="Google" id="ProtNLM"/>
    </source>
</evidence>
<proteinExistence type="predicted"/>
<dbReference type="Proteomes" id="UP000663193">
    <property type="component" value="Chromosome 9"/>
</dbReference>
<keyword evidence="2" id="KW-0813">Transport</keyword>
<organism evidence="7 8">
    <name type="scientific">Phaeosphaeria nodorum (strain SN15 / ATCC MYA-4574 / FGSC 10173)</name>
    <name type="common">Glume blotch fungus</name>
    <name type="synonym">Parastagonospora nodorum</name>
    <dbReference type="NCBI Taxonomy" id="321614"/>
    <lineage>
        <taxon>Eukaryota</taxon>
        <taxon>Fungi</taxon>
        <taxon>Dikarya</taxon>
        <taxon>Ascomycota</taxon>
        <taxon>Pezizomycotina</taxon>
        <taxon>Dothideomycetes</taxon>
        <taxon>Pleosporomycetidae</taxon>
        <taxon>Pleosporales</taxon>
        <taxon>Pleosporineae</taxon>
        <taxon>Phaeosphaeriaceae</taxon>
        <taxon>Parastagonospora</taxon>
    </lineage>
</organism>
<dbReference type="PANTHER" id="PTHR43791">
    <property type="entry name" value="PERMEASE-RELATED"/>
    <property type="match status" value="1"/>
</dbReference>
<keyword evidence="5 6" id="KW-0472">Membrane</keyword>
<protein>
    <recommendedName>
        <fullName evidence="9">Major facilitator superfamily (MFS) profile domain-containing protein</fullName>
    </recommendedName>
</protein>
<comment type="subcellular location">
    <subcellularLocation>
        <location evidence="1">Membrane</location>
        <topology evidence="1">Multi-pass membrane protein</topology>
    </subcellularLocation>
</comment>
<dbReference type="AlphaFoldDB" id="A0A7U2F920"/>
<feature type="transmembrane region" description="Helical" evidence="6">
    <location>
        <begin position="149"/>
        <end position="169"/>
    </location>
</feature>
<keyword evidence="8" id="KW-1185">Reference proteome</keyword>
<evidence type="ECO:0000256" key="6">
    <source>
        <dbReference type="SAM" id="Phobius"/>
    </source>
</evidence>
<reference evidence="8" key="1">
    <citation type="journal article" date="2021" name="BMC Genomics">
        <title>Chromosome-level genome assembly and manually-curated proteome of model necrotroph Parastagonospora nodorum Sn15 reveals a genome-wide trove of candidate effector homologs, and redundancy of virulence-related functions within an accessory chromosome.</title>
        <authorList>
            <person name="Bertazzoni S."/>
            <person name="Jones D.A.B."/>
            <person name="Phan H.T."/>
            <person name="Tan K.-C."/>
            <person name="Hane J.K."/>
        </authorList>
    </citation>
    <scope>NUCLEOTIDE SEQUENCE [LARGE SCALE GENOMIC DNA]</scope>
    <source>
        <strain evidence="8">SN15 / ATCC MYA-4574 / FGSC 10173)</strain>
    </source>
</reference>
<evidence type="ECO:0000256" key="5">
    <source>
        <dbReference type="ARBA" id="ARBA00023136"/>
    </source>
</evidence>
<dbReference type="Gene3D" id="1.20.1250.20">
    <property type="entry name" value="MFS general substrate transporter like domains"/>
    <property type="match status" value="1"/>
</dbReference>
<dbReference type="SUPFAM" id="SSF103473">
    <property type="entry name" value="MFS general substrate transporter"/>
    <property type="match status" value="1"/>
</dbReference>
<gene>
    <name evidence="7" type="ORF">JI435_436110</name>
</gene>
<keyword evidence="4 6" id="KW-1133">Transmembrane helix</keyword>
<dbReference type="EMBL" id="CP069031">
    <property type="protein sequence ID" value="QRC98735.1"/>
    <property type="molecule type" value="Genomic_DNA"/>
</dbReference>
<evidence type="ECO:0000313" key="7">
    <source>
        <dbReference type="EMBL" id="QRC98735.1"/>
    </source>
</evidence>
<accession>A0A7U2F920</accession>
<evidence type="ECO:0000256" key="3">
    <source>
        <dbReference type="ARBA" id="ARBA00022692"/>
    </source>
</evidence>
<feature type="transmembrane region" description="Helical" evidence="6">
    <location>
        <begin position="118"/>
        <end position="137"/>
    </location>
</feature>
<dbReference type="GO" id="GO:0016020">
    <property type="term" value="C:membrane"/>
    <property type="evidence" value="ECO:0007669"/>
    <property type="project" value="UniProtKB-SubCell"/>
</dbReference>
<keyword evidence="3 6" id="KW-0812">Transmembrane</keyword>
<dbReference type="InterPro" id="IPR036259">
    <property type="entry name" value="MFS_trans_sf"/>
</dbReference>